<protein>
    <submittedName>
        <fullName evidence="2">Uncharacterized protein</fullName>
    </submittedName>
</protein>
<sequence>MPCKQSPWQPTLSSSGTQWSEDLSQKPSQQNEPPIPGPSPSSKPPEDVPTCEPEPEVALTQSAEEPFGKSSLLFLYFYQLFFTPPLTISSSSGYSLLPNHQQQYARCIPLPDSATFPLCDPSLPKPPRTPMPSSPHSHNDALQEFNNLQPTLMIP</sequence>
<accession>A0A9Q3CFP7</accession>
<evidence type="ECO:0000313" key="3">
    <source>
        <dbReference type="Proteomes" id="UP000765509"/>
    </source>
</evidence>
<keyword evidence="3" id="KW-1185">Reference proteome</keyword>
<feature type="region of interest" description="Disordered" evidence="1">
    <location>
        <begin position="1"/>
        <end position="63"/>
    </location>
</feature>
<name>A0A9Q3CFP7_9BASI</name>
<reference evidence="2" key="1">
    <citation type="submission" date="2021-03" db="EMBL/GenBank/DDBJ databases">
        <title>Draft genome sequence of rust myrtle Austropuccinia psidii MF-1, a brazilian biotype.</title>
        <authorList>
            <person name="Quecine M.C."/>
            <person name="Pachon D.M.R."/>
            <person name="Bonatelli M.L."/>
            <person name="Correr F.H."/>
            <person name="Franceschini L.M."/>
            <person name="Leite T.F."/>
            <person name="Margarido G.R.A."/>
            <person name="Almeida C.A."/>
            <person name="Ferrarezi J.A."/>
            <person name="Labate C.A."/>
        </authorList>
    </citation>
    <scope>NUCLEOTIDE SEQUENCE</scope>
    <source>
        <strain evidence="2">MF-1</strain>
    </source>
</reference>
<gene>
    <name evidence="2" type="ORF">O181_021551</name>
</gene>
<proteinExistence type="predicted"/>
<organism evidence="2 3">
    <name type="scientific">Austropuccinia psidii MF-1</name>
    <dbReference type="NCBI Taxonomy" id="1389203"/>
    <lineage>
        <taxon>Eukaryota</taxon>
        <taxon>Fungi</taxon>
        <taxon>Dikarya</taxon>
        <taxon>Basidiomycota</taxon>
        <taxon>Pucciniomycotina</taxon>
        <taxon>Pucciniomycetes</taxon>
        <taxon>Pucciniales</taxon>
        <taxon>Sphaerophragmiaceae</taxon>
        <taxon>Austropuccinia</taxon>
    </lineage>
</organism>
<dbReference type="EMBL" id="AVOT02006536">
    <property type="protein sequence ID" value="MBW0481836.1"/>
    <property type="molecule type" value="Genomic_DNA"/>
</dbReference>
<feature type="compositionally biased region" description="Pro residues" evidence="1">
    <location>
        <begin position="33"/>
        <end position="43"/>
    </location>
</feature>
<evidence type="ECO:0000256" key="1">
    <source>
        <dbReference type="SAM" id="MobiDB-lite"/>
    </source>
</evidence>
<comment type="caution">
    <text evidence="2">The sequence shown here is derived from an EMBL/GenBank/DDBJ whole genome shotgun (WGS) entry which is preliminary data.</text>
</comment>
<dbReference type="AlphaFoldDB" id="A0A9Q3CFP7"/>
<feature type="compositionally biased region" description="Pro residues" evidence="1">
    <location>
        <begin position="123"/>
        <end position="133"/>
    </location>
</feature>
<feature type="region of interest" description="Disordered" evidence="1">
    <location>
        <begin position="119"/>
        <end position="138"/>
    </location>
</feature>
<feature type="compositionally biased region" description="Polar residues" evidence="1">
    <location>
        <begin position="1"/>
        <end position="32"/>
    </location>
</feature>
<evidence type="ECO:0000313" key="2">
    <source>
        <dbReference type="EMBL" id="MBW0481836.1"/>
    </source>
</evidence>
<dbReference type="Proteomes" id="UP000765509">
    <property type="component" value="Unassembled WGS sequence"/>
</dbReference>